<keyword evidence="6 7" id="KW-0472">Membrane</keyword>
<keyword evidence="4 7" id="KW-0812">Transmembrane</keyword>
<name>A0A5C8P4Y8_9BURK</name>
<dbReference type="Pfam" id="PF02417">
    <property type="entry name" value="Chromate_transp"/>
    <property type="match status" value="1"/>
</dbReference>
<evidence type="ECO:0000256" key="5">
    <source>
        <dbReference type="ARBA" id="ARBA00022989"/>
    </source>
</evidence>
<evidence type="ECO:0000313" key="9">
    <source>
        <dbReference type="Proteomes" id="UP000321548"/>
    </source>
</evidence>
<protein>
    <submittedName>
        <fullName evidence="8">Chromate transporter</fullName>
    </submittedName>
</protein>
<gene>
    <name evidence="8" type="ORF">FHP08_01465</name>
</gene>
<comment type="caution">
    <text evidence="8">The sequence shown here is derived from an EMBL/GenBank/DDBJ whole genome shotgun (WGS) entry which is preliminary data.</text>
</comment>
<dbReference type="GO" id="GO:0015109">
    <property type="term" value="F:chromate transmembrane transporter activity"/>
    <property type="evidence" value="ECO:0007669"/>
    <property type="project" value="InterPro"/>
</dbReference>
<reference evidence="8 9" key="1">
    <citation type="submission" date="2019-06" db="EMBL/GenBank/DDBJ databases">
        <title>Quisquiliibacterium sp. nov., isolated from a maize field.</title>
        <authorList>
            <person name="Lin S.-Y."/>
            <person name="Tsai C.-F."/>
            <person name="Young C.-C."/>
        </authorList>
    </citation>
    <scope>NUCLEOTIDE SEQUENCE [LARGE SCALE GENOMIC DNA]</scope>
    <source>
        <strain evidence="8 9">CC-CFT501</strain>
    </source>
</reference>
<feature type="transmembrane region" description="Helical" evidence="7">
    <location>
        <begin position="73"/>
        <end position="95"/>
    </location>
</feature>
<evidence type="ECO:0000256" key="7">
    <source>
        <dbReference type="SAM" id="Phobius"/>
    </source>
</evidence>
<dbReference type="PANTHER" id="PTHR43663">
    <property type="entry name" value="CHROMATE TRANSPORT PROTEIN-RELATED"/>
    <property type="match status" value="1"/>
</dbReference>
<comment type="subcellular location">
    <subcellularLocation>
        <location evidence="1">Cell membrane</location>
        <topology evidence="1">Multi-pass membrane protein</topology>
    </subcellularLocation>
</comment>
<dbReference type="AlphaFoldDB" id="A0A5C8P4Y8"/>
<keyword evidence="9" id="KW-1185">Reference proteome</keyword>
<dbReference type="Proteomes" id="UP000321548">
    <property type="component" value="Unassembled WGS sequence"/>
</dbReference>
<evidence type="ECO:0000256" key="4">
    <source>
        <dbReference type="ARBA" id="ARBA00022692"/>
    </source>
</evidence>
<sequence length="175" mass="18418">MSGTDLLQLFLHFLSLSLLAIGGALGTSPEMNRYLVDQRGWMTDAQFTDAIALAHAAPGPNILFVTLLGWQAAGAPGALAATAGILLPSSVLCFFGNRWRAANASGRLVRSIRRGLSPIAIGLTLAAGWIISVANNVDWKLWALSVAAFGFFLFSRRNPLWLIATGALAGALGVV</sequence>
<organism evidence="8 9">
    <name type="scientific">Zeimonas arvi</name>
    <dbReference type="NCBI Taxonomy" id="2498847"/>
    <lineage>
        <taxon>Bacteria</taxon>
        <taxon>Pseudomonadati</taxon>
        <taxon>Pseudomonadota</taxon>
        <taxon>Betaproteobacteria</taxon>
        <taxon>Burkholderiales</taxon>
        <taxon>Burkholderiaceae</taxon>
        <taxon>Zeimonas</taxon>
    </lineage>
</organism>
<comment type="similarity">
    <text evidence="2">Belongs to the chromate ion transporter (CHR) (TC 2.A.51) family.</text>
</comment>
<keyword evidence="3" id="KW-1003">Cell membrane</keyword>
<dbReference type="InterPro" id="IPR003370">
    <property type="entry name" value="Chromate_transpt"/>
</dbReference>
<evidence type="ECO:0000256" key="2">
    <source>
        <dbReference type="ARBA" id="ARBA00005262"/>
    </source>
</evidence>
<evidence type="ECO:0000256" key="6">
    <source>
        <dbReference type="ARBA" id="ARBA00023136"/>
    </source>
</evidence>
<dbReference type="GO" id="GO:0005886">
    <property type="term" value="C:plasma membrane"/>
    <property type="evidence" value="ECO:0007669"/>
    <property type="project" value="UniProtKB-SubCell"/>
</dbReference>
<evidence type="ECO:0000256" key="1">
    <source>
        <dbReference type="ARBA" id="ARBA00004651"/>
    </source>
</evidence>
<proteinExistence type="inferred from homology"/>
<accession>A0A5C8P4Y8</accession>
<dbReference type="OrthoDB" id="556585at2"/>
<feature type="transmembrane region" description="Helical" evidence="7">
    <location>
        <begin position="139"/>
        <end position="155"/>
    </location>
</feature>
<dbReference type="InterPro" id="IPR052518">
    <property type="entry name" value="CHR_Transporter"/>
</dbReference>
<evidence type="ECO:0000313" key="8">
    <source>
        <dbReference type="EMBL" id="TXL68383.1"/>
    </source>
</evidence>
<keyword evidence="5 7" id="KW-1133">Transmembrane helix</keyword>
<dbReference type="RefSeq" id="WP_147702524.1">
    <property type="nucleotide sequence ID" value="NZ_VDUY01000001.1"/>
</dbReference>
<dbReference type="EMBL" id="VDUY01000001">
    <property type="protein sequence ID" value="TXL68383.1"/>
    <property type="molecule type" value="Genomic_DNA"/>
</dbReference>
<evidence type="ECO:0000256" key="3">
    <source>
        <dbReference type="ARBA" id="ARBA00022475"/>
    </source>
</evidence>
<feature type="transmembrane region" description="Helical" evidence="7">
    <location>
        <begin position="116"/>
        <end position="133"/>
    </location>
</feature>
<dbReference type="PANTHER" id="PTHR43663:SF1">
    <property type="entry name" value="CHROMATE TRANSPORTER"/>
    <property type="match status" value="1"/>
</dbReference>